<sequence>MIAAGAREFALQRVGGLSRRAAAELARECATKKETAAVTEKLQTSIRLPTDKAAYAIALAQCLAPYYPTIEDLTSSMAFLLMGPDRFFDGYSLIPKP</sequence>
<name>A0ABR5DYI6_9HYPH</name>
<protein>
    <submittedName>
        <fullName evidence="1">Uncharacterized protein</fullName>
    </submittedName>
</protein>
<comment type="caution">
    <text evidence="1">The sequence shown here is derived from an EMBL/GenBank/DDBJ whole genome shotgun (WGS) entry which is preliminary data.</text>
</comment>
<evidence type="ECO:0000313" key="2">
    <source>
        <dbReference type="Proteomes" id="UP000033519"/>
    </source>
</evidence>
<keyword evidence="2" id="KW-1185">Reference proteome</keyword>
<gene>
    <name evidence="1" type="ORF">WH91_10645</name>
</gene>
<evidence type="ECO:0000313" key="1">
    <source>
        <dbReference type="EMBL" id="KKC33087.1"/>
    </source>
</evidence>
<accession>A0ABR5DYI6</accession>
<dbReference type="EMBL" id="LAPV01000113">
    <property type="protein sequence ID" value="KKC33087.1"/>
    <property type="molecule type" value="Genomic_DNA"/>
</dbReference>
<organism evidence="1 2">
    <name type="scientific">Devosia psychrophila</name>
    <dbReference type="NCBI Taxonomy" id="728005"/>
    <lineage>
        <taxon>Bacteria</taxon>
        <taxon>Pseudomonadati</taxon>
        <taxon>Pseudomonadota</taxon>
        <taxon>Alphaproteobacteria</taxon>
        <taxon>Hyphomicrobiales</taxon>
        <taxon>Devosiaceae</taxon>
        <taxon>Devosia</taxon>
    </lineage>
</organism>
<reference evidence="1 2" key="1">
    <citation type="submission" date="2015-03" db="EMBL/GenBank/DDBJ databases">
        <authorList>
            <person name="Lepp D."/>
            <person name="Hassan Y.I."/>
            <person name="Li X.-Z."/>
            <person name="Zhou T."/>
        </authorList>
    </citation>
    <scope>NUCLEOTIDE SEQUENCE [LARGE SCALE GENOMIC DNA]</scope>
    <source>
        <strain evidence="1 2">Cr7-05</strain>
    </source>
</reference>
<proteinExistence type="predicted"/>
<dbReference type="Proteomes" id="UP000033519">
    <property type="component" value="Unassembled WGS sequence"/>
</dbReference>